<feature type="coiled-coil region" evidence="1">
    <location>
        <begin position="47"/>
        <end position="74"/>
    </location>
</feature>
<dbReference type="EMBL" id="RJVI01000001">
    <property type="protein sequence ID" value="ROR34209.1"/>
    <property type="molecule type" value="Genomic_DNA"/>
</dbReference>
<proteinExistence type="predicted"/>
<keyword evidence="2" id="KW-0472">Membrane</keyword>
<keyword evidence="2" id="KW-1133">Transmembrane helix</keyword>
<evidence type="ECO:0000313" key="3">
    <source>
        <dbReference type="EMBL" id="ROR34209.1"/>
    </source>
</evidence>
<dbReference type="OrthoDB" id="6876592at2"/>
<protein>
    <recommendedName>
        <fullName evidence="5">Type IV pilus assembly protein PilN</fullName>
    </recommendedName>
</protein>
<evidence type="ECO:0008006" key="5">
    <source>
        <dbReference type="Google" id="ProtNLM"/>
    </source>
</evidence>
<sequence>MSTQRINLYRPERYRNPGRREAVAGTAVVLLALVAAVAHGVLGRVETARLAARLEAARAAQAALEQELESVRALPVPQADARLVARRDALHRELEGRRRLVGMLDARDLPGGAGFAGVLEGLARRRLEGVWIERLTIGDGGRDLAVGGGAVAPRLLPRWLAGLREEPAFAGRLFDEFAIRRPQPRPAQVEFDLRTRPSEGGAG</sequence>
<feature type="transmembrane region" description="Helical" evidence="2">
    <location>
        <begin position="21"/>
        <end position="42"/>
    </location>
</feature>
<dbReference type="RefSeq" id="WP_123399196.1">
    <property type="nucleotide sequence ID" value="NZ_RJVI01000001.1"/>
</dbReference>
<gene>
    <name evidence="3" type="ORF">EDC57_0105</name>
</gene>
<keyword evidence="1" id="KW-0175">Coiled coil</keyword>
<dbReference type="Proteomes" id="UP000276634">
    <property type="component" value="Unassembled WGS sequence"/>
</dbReference>
<name>A0A3N1Y5X1_9GAMM</name>
<organism evidence="3 4">
    <name type="scientific">Inmirania thermothiophila</name>
    <dbReference type="NCBI Taxonomy" id="1750597"/>
    <lineage>
        <taxon>Bacteria</taxon>
        <taxon>Pseudomonadati</taxon>
        <taxon>Pseudomonadota</taxon>
        <taxon>Gammaproteobacteria</taxon>
        <taxon>Chromatiales</taxon>
        <taxon>Ectothiorhodospiraceae</taxon>
        <taxon>Inmirania</taxon>
    </lineage>
</organism>
<comment type="caution">
    <text evidence="3">The sequence shown here is derived from an EMBL/GenBank/DDBJ whole genome shotgun (WGS) entry which is preliminary data.</text>
</comment>
<dbReference type="AlphaFoldDB" id="A0A3N1Y5X1"/>
<evidence type="ECO:0000256" key="2">
    <source>
        <dbReference type="SAM" id="Phobius"/>
    </source>
</evidence>
<keyword evidence="4" id="KW-1185">Reference proteome</keyword>
<evidence type="ECO:0000313" key="4">
    <source>
        <dbReference type="Proteomes" id="UP000276634"/>
    </source>
</evidence>
<keyword evidence="2" id="KW-0812">Transmembrane</keyword>
<evidence type="ECO:0000256" key="1">
    <source>
        <dbReference type="SAM" id="Coils"/>
    </source>
</evidence>
<accession>A0A3N1Y5X1</accession>
<reference evidence="3 4" key="1">
    <citation type="submission" date="2018-11" db="EMBL/GenBank/DDBJ databases">
        <title>Genomic Encyclopedia of Type Strains, Phase IV (KMG-IV): sequencing the most valuable type-strain genomes for metagenomic binning, comparative biology and taxonomic classification.</title>
        <authorList>
            <person name="Goeker M."/>
        </authorList>
    </citation>
    <scope>NUCLEOTIDE SEQUENCE [LARGE SCALE GENOMIC DNA]</scope>
    <source>
        <strain evidence="3 4">DSM 100275</strain>
    </source>
</reference>